<dbReference type="InterPro" id="IPR014362">
    <property type="entry name" value="Glu_DH"/>
</dbReference>
<feature type="site" description="Important for catalysis" evidence="6">
    <location>
        <position position="162"/>
    </location>
</feature>
<dbReference type="STRING" id="1798373.A2154_04385"/>
<dbReference type="CDD" id="cd01076">
    <property type="entry name" value="NAD_bind_1_Glu_DH"/>
    <property type="match status" value="1"/>
</dbReference>
<evidence type="ECO:0000256" key="3">
    <source>
        <dbReference type="PIRNR" id="PIRNR000185"/>
    </source>
</evidence>
<feature type="binding site" evidence="5">
    <location>
        <position position="110"/>
    </location>
    <ligand>
        <name>substrate</name>
    </ligand>
</feature>
<evidence type="ECO:0000256" key="1">
    <source>
        <dbReference type="ARBA" id="ARBA00006382"/>
    </source>
</evidence>
<dbReference type="InterPro" id="IPR046346">
    <property type="entry name" value="Aminoacid_DH-like_N_sf"/>
</dbReference>
<evidence type="ECO:0000313" key="10">
    <source>
        <dbReference type="Proteomes" id="UP000176854"/>
    </source>
</evidence>
<keyword evidence="2 3" id="KW-0560">Oxidoreductase</keyword>
<feature type="active site" description="Proton donor" evidence="4">
    <location>
        <position position="122"/>
    </location>
</feature>
<evidence type="ECO:0000256" key="5">
    <source>
        <dbReference type="PIRSR" id="PIRSR000185-2"/>
    </source>
</evidence>
<feature type="binding site" evidence="5">
    <location>
        <position position="227"/>
    </location>
    <ligand>
        <name>NAD(+)</name>
        <dbReference type="ChEBI" id="CHEBI:57540"/>
    </ligand>
</feature>
<evidence type="ECO:0000256" key="7">
    <source>
        <dbReference type="RuleBase" id="RU004417"/>
    </source>
</evidence>
<gene>
    <name evidence="9" type="ORF">A2154_04385</name>
</gene>
<evidence type="ECO:0000256" key="4">
    <source>
        <dbReference type="PIRSR" id="PIRSR000185-1"/>
    </source>
</evidence>
<dbReference type="SUPFAM" id="SSF51735">
    <property type="entry name" value="NAD(P)-binding Rossmann-fold domains"/>
    <property type="match status" value="1"/>
</dbReference>
<keyword evidence="5" id="KW-0547">Nucleotide-binding</keyword>
<evidence type="ECO:0000256" key="2">
    <source>
        <dbReference type="ARBA" id="ARBA00023002"/>
    </source>
</evidence>
<evidence type="ECO:0000313" key="9">
    <source>
        <dbReference type="EMBL" id="OGG10042.1"/>
    </source>
</evidence>
<organism evidence="9 10">
    <name type="scientific">Candidatus Gottesmanbacteria bacterium RBG_16_43_7</name>
    <dbReference type="NCBI Taxonomy" id="1798373"/>
    <lineage>
        <taxon>Bacteria</taxon>
        <taxon>Candidatus Gottesmaniibacteriota</taxon>
    </lineage>
</organism>
<dbReference type="PROSITE" id="PS00074">
    <property type="entry name" value="GLFV_DEHYDROGENASE"/>
    <property type="match status" value="1"/>
</dbReference>
<dbReference type="InterPro" id="IPR006095">
    <property type="entry name" value="Glu/Leu/Phe/Val/Trp_DH"/>
</dbReference>
<feature type="binding site" evidence="5">
    <location>
        <position position="399"/>
    </location>
    <ligand>
        <name>substrate</name>
    </ligand>
</feature>
<dbReference type="InterPro" id="IPR006097">
    <property type="entry name" value="Glu/Leu/Phe/Val/Trp_DH_dimer"/>
</dbReference>
<dbReference type="InterPro" id="IPR006096">
    <property type="entry name" value="Glu/Leu/Phe/Val/Trp_DH_C"/>
</dbReference>
<keyword evidence="5" id="KW-0520">NAD</keyword>
<evidence type="ECO:0000256" key="6">
    <source>
        <dbReference type="PIRSR" id="PIRSR000185-3"/>
    </source>
</evidence>
<dbReference type="SMART" id="SM00839">
    <property type="entry name" value="ELFV_dehydrog"/>
    <property type="match status" value="1"/>
</dbReference>
<dbReference type="PANTHER" id="PTHR11606:SF13">
    <property type="entry name" value="GLUTAMATE DEHYDROGENASE 1, MITOCHONDRIAL"/>
    <property type="match status" value="1"/>
</dbReference>
<name>A0A1F5ZD34_9BACT</name>
<dbReference type="Pfam" id="PF00208">
    <property type="entry name" value="ELFV_dehydrog"/>
    <property type="match status" value="1"/>
</dbReference>
<dbReference type="GO" id="GO:0004352">
    <property type="term" value="F:glutamate dehydrogenase (NAD+) activity"/>
    <property type="evidence" value="ECO:0007669"/>
    <property type="project" value="TreeGrafter"/>
</dbReference>
<dbReference type="SUPFAM" id="SSF53223">
    <property type="entry name" value="Aminoacid dehydrogenase-like, N-terminal domain"/>
    <property type="match status" value="1"/>
</dbReference>
<dbReference type="Proteomes" id="UP000176854">
    <property type="component" value="Unassembled WGS sequence"/>
</dbReference>
<dbReference type="PIRSF" id="PIRSF000185">
    <property type="entry name" value="Glu_DH"/>
    <property type="match status" value="1"/>
</dbReference>
<dbReference type="GO" id="GO:0006538">
    <property type="term" value="P:L-glutamate catabolic process"/>
    <property type="evidence" value="ECO:0007669"/>
    <property type="project" value="TreeGrafter"/>
</dbReference>
<dbReference type="InterPro" id="IPR036291">
    <property type="entry name" value="NAD(P)-bd_dom_sf"/>
</dbReference>
<reference evidence="9 10" key="1">
    <citation type="journal article" date="2016" name="Nat. Commun.">
        <title>Thousands of microbial genomes shed light on interconnected biogeochemical processes in an aquifer system.</title>
        <authorList>
            <person name="Anantharaman K."/>
            <person name="Brown C.T."/>
            <person name="Hug L.A."/>
            <person name="Sharon I."/>
            <person name="Castelle C.J."/>
            <person name="Probst A.J."/>
            <person name="Thomas B.C."/>
            <person name="Singh A."/>
            <person name="Wilkins M.J."/>
            <person name="Karaoz U."/>
            <person name="Brodie E.L."/>
            <person name="Williams K.H."/>
            <person name="Hubbard S.S."/>
            <person name="Banfield J.F."/>
        </authorList>
    </citation>
    <scope>NUCLEOTIDE SEQUENCE [LARGE SCALE GENOMIC DNA]</scope>
</reference>
<accession>A0A1F5ZD34</accession>
<comment type="similarity">
    <text evidence="1 3 7">Belongs to the Glu/Leu/Phe/Val dehydrogenases family.</text>
</comment>
<dbReference type="Gene3D" id="3.40.50.720">
    <property type="entry name" value="NAD(P)-binding Rossmann-like Domain"/>
    <property type="match status" value="1"/>
</dbReference>
<dbReference type="EMBL" id="MFJC01000006">
    <property type="protein sequence ID" value="OGG10042.1"/>
    <property type="molecule type" value="Genomic_DNA"/>
</dbReference>
<dbReference type="PANTHER" id="PTHR11606">
    <property type="entry name" value="GLUTAMATE DEHYDROGENASE"/>
    <property type="match status" value="1"/>
</dbReference>
<dbReference type="Gene3D" id="3.40.50.10860">
    <property type="entry name" value="Leucine Dehydrogenase, chain A, domain 1"/>
    <property type="match status" value="1"/>
</dbReference>
<dbReference type="InterPro" id="IPR033922">
    <property type="entry name" value="NAD_bind_Glu_DH"/>
</dbReference>
<dbReference type="InterPro" id="IPR033524">
    <property type="entry name" value="Glu/Leu/Phe/Val_DH_AS"/>
</dbReference>
<feature type="binding site" evidence="5">
    <location>
        <position position="262"/>
    </location>
    <ligand>
        <name>NAD(+)</name>
        <dbReference type="ChEBI" id="CHEBI:57540"/>
    </ligand>
</feature>
<sequence>MNHIKNLKKAINPFENAMKQLSNAKRLIVSSVKDQVSRIKLEQKLEILQQPQRIVNVTIPVNMDNGTQRIFQGYRVQYNNARGPYKGGIRFHPDVSLDEVKALSFWMAMKCAVADLPLGGSKGGVIVNPKELSEGELERLSRGYAGAIADIIGPDIDVPAPDVNTNSVIMGWMVDEYIKYKLKSQNSKLKTTSQSPKLSKSEINQLRSTFTGKLIKDGGSEGREEATGLGGLYVLNAVRSKLNEKLKMKNEKLTVAVQGFGNVGYNLVKFLDEAGFKVVAVSDSKGGIFVPEGINPELTLECKKKSGYLAGCYCSGSVCDLSKGKPVTNNELLGLPVDILVPAALENVITNENANKIKAKVILEMANGPTTPQADEILYKRGIPVIPDILSNSGGVTVSTFEWEQNLKGEHWTKDEVNRKLKEKMDRAAASVWDKSQELNVDMRTAAFVVALERIMQ</sequence>
<feature type="domain" description="Glutamate/phenylalanine/leucine/valine/L-tryptophan dehydrogenase C-terminal" evidence="8">
    <location>
        <begin position="220"/>
        <end position="457"/>
    </location>
</feature>
<protein>
    <recommendedName>
        <fullName evidence="3">Glutamate dehydrogenase</fullName>
    </recommendedName>
</protein>
<comment type="caution">
    <text evidence="9">The sequence shown here is derived from an EMBL/GenBank/DDBJ whole genome shotgun (WGS) entry which is preliminary data.</text>
</comment>
<dbReference type="AlphaFoldDB" id="A0A1F5ZD34"/>
<dbReference type="Pfam" id="PF02812">
    <property type="entry name" value="ELFV_dehydrog_N"/>
    <property type="match status" value="1"/>
</dbReference>
<evidence type="ECO:0000259" key="8">
    <source>
        <dbReference type="SMART" id="SM00839"/>
    </source>
</evidence>
<dbReference type="PRINTS" id="PR00082">
    <property type="entry name" value="GLFDHDRGNASE"/>
</dbReference>
<proteinExistence type="inferred from homology"/>
<feature type="binding site" evidence="5">
    <location>
        <position position="86"/>
    </location>
    <ligand>
        <name>substrate</name>
    </ligand>
</feature>
<dbReference type="GO" id="GO:0000166">
    <property type="term" value="F:nucleotide binding"/>
    <property type="evidence" value="ECO:0007669"/>
    <property type="project" value="UniProtKB-KW"/>
</dbReference>